<dbReference type="Proteomes" id="UP000541425">
    <property type="component" value="Unassembled WGS sequence"/>
</dbReference>
<gene>
    <name evidence="1" type="ORF">FHS60_001479</name>
</gene>
<accession>A0A7W5UI93</accession>
<dbReference type="AlphaFoldDB" id="A0A7W5UI93"/>
<proteinExistence type="predicted"/>
<organism evidence="1 2">
    <name type="scientific">Alloprevotella rava</name>
    <dbReference type="NCBI Taxonomy" id="671218"/>
    <lineage>
        <taxon>Bacteria</taxon>
        <taxon>Pseudomonadati</taxon>
        <taxon>Bacteroidota</taxon>
        <taxon>Bacteroidia</taxon>
        <taxon>Bacteroidales</taxon>
        <taxon>Prevotellaceae</taxon>
        <taxon>Alloprevotella</taxon>
    </lineage>
</organism>
<sequence length="170" mass="19567">MKTIALPNDTFIPKIKDLIDEGHTATFHVRGFSMRIFVEDRRDKVLLGPCNEKPKVGDVILASACLCGATTDEVISAPRYVLHRVIQIEGDRIILRGDGNIIGREVCEQKDIVGIALGFYRKGRQTPDLVTGLKWRIYSRIWIFLTPIRRWILAAYRHIWLRLFPIKLEQ</sequence>
<dbReference type="RefSeq" id="WP_183696909.1">
    <property type="nucleotide sequence ID" value="NZ_JACICA010000007.1"/>
</dbReference>
<reference evidence="1 2" key="1">
    <citation type="submission" date="2020-08" db="EMBL/GenBank/DDBJ databases">
        <title>Genomic Encyclopedia of Type Strains, Phase IV (KMG-IV): sequencing the most valuable type-strain genomes for metagenomic binning, comparative biology and taxonomic classification.</title>
        <authorList>
            <person name="Goeker M."/>
        </authorList>
    </citation>
    <scope>NUCLEOTIDE SEQUENCE [LARGE SCALE GENOMIC DNA]</scope>
    <source>
        <strain evidence="1 2">DSM 22548</strain>
    </source>
</reference>
<comment type="caution">
    <text evidence="1">The sequence shown here is derived from an EMBL/GenBank/DDBJ whole genome shotgun (WGS) entry which is preliminary data.</text>
</comment>
<evidence type="ECO:0000313" key="1">
    <source>
        <dbReference type="EMBL" id="MBB3703006.1"/>
    </source>
</evidence>
<evidence type="ECO:0000313" key="2">
    <source>
        <dbReference type="Proteomes" id="UP000541425"/>
    </source>
</evidence>
<evidence type="ECO:0008006" key="3">
    <source>
        <dbReference type="Google" id="ProtNLM"/>
    </source>
</evidence>
<name>A0A7W5UI93_9BACT</name>
<dbReference type="EMBL" id="JACICA010000007">
    <property type="protein sequence ID" value="MBB3703006.1"/>
    <property type="molecule type" value="Genomic_DNA"/>
</dbReference>
<protein>
    <recommendedName>
        <fullName evidence="3">Peptidase S41</fullName>
    </recommendedName>
</protein>